<evidence type="ECO:0000313" key="1">
    <source>
        <dbReference type="EMBL" id="MBD6619517.1"/>
    </source>
</evidence>
<name>A0AA40VTW1_9NOST</name>
<dbReference type="EMBL" id="VJXY01000042">
    <property type="protein sequence ID" value="MBD6619517.1"/>
    <property type="molecule type" value="Genomic_DNA"/>
</dbReference>
<dbReference type="Gene3D" id="3.90.1200.10">
    <property type="match status" value="1"/>
</dbReference>
<keyword evidence="2" id="KW-1185">Reference proteome</keyword>
<evidence type="ECO:0000313" key="2">
    <source>
        <dbReference type="Proteomes" id="UP001165986"/>
    </source>
</evidence>
<protein>
    <submittedName>
        <fullName evidence="1">Aminoglycoside phosphotransferase family protein</fullName>
    </submittedName>
</protein>
<organism evidence="1 2">
    <name type="scientific">Komarekiella delphini-convector SJRDD-AB1</name>
    <dbReference type="NCBI Taxonomy" id="2593771"/>
    <lineage>
        <taxon>Bacteria</taxon>
        <taxon>Bacillati</taxon>
        <taxon>Cyanobacteriota</taxon>
        <taxon>Cyanophyceae</taxon>
        <taxon>Nostocales</taxon>
        <taxon>Nostocaceae</taxon>
        <taxon>Komarekiella</taxon>
        <taxon>Komarekiella delphini-convector</taxon>
    </lineage>
</organism>
<dbReference type="Proteomes" id="UP001165986">
    <property type="component" value="Unassembled WGS sequence"/>
</dbReference>
<reference evidence="1" key="1">
    <citation type="submission" date="2019-07" db="EMBL/GenBank/DDBJ databases">
        <title>Toxilogical consequences of a new and cryptic species of cyanobacteria (Komarekiella delphini-convector) recovered from the epidermis of a bottlenose dolphin and 1500 ft. in the air.</title>
        <authorList>
            <person name="Brown A.O."/>
            <person name="Dvorak P."/>
            <person name="Villanueva C.D."/>
            <person name="Foss A.J."/>
            <person name="Garvey A.D."/>
            <person name="Gibson Q.A."/>
            <person name="Johansen J.R."/>
            <person name="Casamatta D.A."/>
        </authorList>
    </citation>
    <scope>NUCLEOTIDE SEQUENCE</scope>
    <source>
        <strain evidence="1">SJRDD-AB1</strain>
    </source>
</reference>
<dbReference type="RefSeq" id="WP_191760710.1">
    <property type="nucleotide sequence ID" value="NZ_VJXY01000042.1"/>
</dbReference>
<proteinExistence type="predicted"/>
<comment type="caution">
    <text evidence="1">The sequence shown here is derived from an EMBL/GenBank/DDBJ whole genome shotgun (WGS) entry which is preliminary data.</text>
</comment>
<dbReference type="AlphaFoldDB" id="A0AA40VTW1"/>
<dbReference type="InterPro" id="IPR011009">
    <property type="entry name" value="Kinase-like_dom_sf"/>
</dbReference>
<accession>A0AA40VTW1</accession>
<sequence length="394" mass="45558">MTIRLNYQNLFNYLIEADICQQSDLEVITIDDKHSKNLHWTLNVADDSKLVVKQESYHQIHNFSNEIYNEHDIFSFMHLCPNLVYASSLLPKMVHFDESNLILIYKHSADYINLDSYYDNARTFPTSIAEAIGTNLAKLHLETMNSQDCYNFITKVKEGKFCYQLPYSNYLLDQIDPESLLKFPAEGFKFIAFYQRFENLKKAVTELVVHHRHCCLTHNNLLLNKILIYRQWERLLLATECCDESLIKFIDWEKCSWGDPACDLGTVIAGYLLVWLNSITVHPAIELKQSLQLATIPLEVVRPSTIAITKAYIKTYPKVLEDRPDFLRRVIQFAGLALISEIMGRIQSHKGFDNQGICMLQVAKSLLCQPDESFSFVLNTTELELINSRLPSIN</sequence>
<dbReference type="SUPFAM" id="SSF56112">
    <property type="entry name" value="Protein kinase-like (PK-like)"/>
    <property type="match status" value="1"/>
</dbReference>
<gene>
    <name evidence="1" type="ORF">FNW02_27745</name>
</gene>